<dbReference type="EMBL" id="NTFI01000002">
    <property type="protein sequence ID" value="PHQ25935.1"/>
    <property type="molecule type" value="Genomic_DNA"/>
</dbReference>
<dbReference type="Proteomes" id="UP000229044">
    <property type="component" value="Unassembled WGS sequence"/>
</dbReference>
<proteinExistence type="predicted"/>
<sequence length="76" mass="8678">MKKHEITVLREKNRVDSVKIVRSPSTAREWVVLFKEIEGKSFFLISDDDQVCSYATLDAAVDELDTLGFARAEVLF</sequence>
<dbReference type="RefSeq" id="WP_099618033.1">
    <property type="nucleotide sequence ID" value="NZ_KZ319340.1"/>
</dbReference>
<reference evidence="1 2" key="1">
    <citation type="submission" date="2017-09" db="EMBL/GenBank/DDBJ databases">
        <title>The draft genome sequences of Marinobacter guineae M3B.</title>
        <authorList>
            <person name="Cao J."/>
        </authorList>
    </citation>
    <scope>NUCLEOTIDE SEQUENCE [LARGE SCALE GENOMIC DNA]</scope>
    <source>
        <strain evidence="1 2">M3B</strain>
    </source>
</reference>
<protein>
    <submittedName>
        <fullName evidence="1">Uncharacterized protein</fullName>
    </submittedName>
</protein>
<dbReference type="AlphaFoldDB" id="A0A2G1VGM3"/>
<accession>A0A2G1VGM3</accession>
<keyword evidence="2" id="KW-1185">Reference proteome</keyword>
<organism evidence="1 2">
    <name type="scientific">Marinobacter guineae</name>
    <dbReference type="NCBI Taxonomy" id="432303"/>
    <lineage>
        <taxon>Bacteria</taxon>
        <taxon>Pseudomonadati</taxon>
        <taxon>Pseudomonadota</taxon>
        <taxon>Gammaproteobacteria</taxon>
        <taxon>Pseudomonadales</taxon>
        <taxon>Marinobacteraceae</taxon>
        <taxon>Marinobacter</taxon>
    </lineage>
</organism>
<gene>
    <name evidence="1" type="ORF">CLH62_10085</name>
</gene>
<evidence type="ECO:0000313" key="2">
    <source>
        <dbReference type="Proteomes" id="UP000229044"/>
    </source>
</evidence>
<dbReference type="OrthoDB" id="6941664at2"/>
<evidence type="ECO:0000313" key="1">
    <source>
        <dbReference type="EMBL" id="PHQ25935.1"/>
    </source>
</evidence>
<comment type="caution">
    <text evidence="1">The sequence shown here is derived from an EMBL/GenBank/DDBJ whole genome shotgun (WGS) entry which is preliminary data.</text>
</comment>
<name>A0A2G1VGM3_9GAMM</name>